<keyword evidence="1" id="KW-0472">Membrane</keyword>
<dbReference type="EMBL" id="CP026100">
    <property type="protein sequence ID" value="AYV46890.1"/>
    <property type="molecule type" value="Genomic_DNA"/>
</dbReference>
<sequence>MTGNTPFEFFKLVFPCVGALWLFYGVTLLGLLKQLQDPASLLRWPWSARLGVFTAVTLFLVINLIALIGAQSLMLEAADAAQLSLMKDYRDGLGWLIVLHATVDVGVALVTAVVLGVFPKRPAAIAAT</sequence>
<dbReference type="AlphaFoldDB" id="A0A2N5CVG1"/>
<dbReference type="KEGG" id="cfh:C1707_11795"/>
<protein>
    <recommendedName>
        <fullName evidence="6">DUF4149 domain-containing protein</fullName>
    </recommendedName>
</protein>
<feature type="transmembrane region" description="Helical" evidence="1">
    <location>
        <begin position="52"/>
        <end position="73"/>
    </location>
</feature>
<feature type="transmembrane region" description="Helical" evidence="1">
    <location>
        <begin position="12"/>
        <end position="32"/>
    </location>
</feature>
<dbReference type="Proteomes" id="UP000281192">
    <property type="component" value="Chromosome"/>
</dbReference>
<keyword evidence="1" id="KW-0812">Transmembrane</keyword>
<evidence type="ECO:0000313" key="3">
    <source>
        <dbReference type="EMBL" id="PLR17798.1"/>
    </source>
</evidence>
<keyword evidence="5" id="KW-1185">Reference proteome</keyword>
<reference evidence="3 4" key="1">
    <citation type="submission" date="2017-12" db="EMBL/GenBank/DDBJ databases">
        <title>The genome sequence of Caulobacter flavus CGMCC1 15093.</title>
        <authorList>
            <person name="Gao J."/>
            <person name="Mao X."/>
            <person name="Sun J."/>
        </authorList>
    </citation>
    <scope>NUCLEOTIDE SEQUENCE [LARGE SCALE GENOMIC DNA]</scope>
    <source>
        <strain evidence="3 4">CGMCC1 15093</strain>
    </source>
</reference>
<evidence type="ECO:0000313" key="2">
    <source>
        <dbReference type="EMBL" id="AYV46890.1"/>
    </source>
</evidence>
<dbReference type="EMBL" id="PJRQ01000015">
    <property type="protein sequence ID" value="PLR17798.1"/>
    <property type="molecule type" value="Genomic_DNA"/>
</dbReference>
<proteinExistence type="predicted"/>
<evidence type="ECO:0000313" key="5">
    <source>
        <dbReference type="Proteomes" id="UP000281192"/>
    </source>
</evidence>
<dbReference type="RefSeq" id="WP_101712531.1">
    <property type="nucleotide sequence ID" value="NZ_CP026100.1"/>
</dbReference>
<evidence type="ECO:0000256" key="1">
    <source>
        <dbReference type="SAM" id="Phobius"/>
    </source>
</evidence>
<reference evidence="2 5" key="2">
    <citation type="submission" date="2018-01" db="EMBL/GenBank/DDBJ databases">
        <title>Complete genome sequence of Caulobacter flavus RHGG3.</title>
        <authorList>
            <person name="Yang E."/>
        </authorList>
    </citation>
    <scope>NUCLEOTIDE SEQUENCE [LARGE SCALE GENOMIC DNA]</scope>
    <source>
        <strain evidence="2 5">RHGG3</strain>
    </source>
</reference>
<dbReference type="Proteomes" id="UP000234483">
    <property type="component" value="Unassembled WGS sequence"/>
</dbReference>
<gene>
    <name evidence="2" type="ORF">C1707_11795</name>
    <name evidence="3" type="ORF">CFHF_08210</name>
</gene>
<feature type="transmembrane region" description="Helical" evidence="1">
    <location>
        <begin position="93"/>
        <end position="118"/>
    </location>
</feature>
<organism evidence="3 4">
    <name type="scientific">Caulobacter flavus</name>
    <dbReference type="NCBI Taxonomy" id="1679497"/>
    <lineage>
        <taxon>Bacteria</taxon>
        <taxon>Pseudomonadati</taxon>
        <taxon>Pseudomonadota</taxon>
        <taxon>Alphaproteobacteria</taxon>
        <taxon>Caulobacterales</taxon>
        <taxon>Caulobacteraceae</taxon>
        <taxon>Caulobacter</taxon>
    </lineage>
</organism>
<accession>A0A2N5CVG1</accession>
<evidence type="ECO:0008006" key="6">
    <source>
        <dbReference type="Google" id="ProtNLM"/>
    </source>
</evidence>
<evidence type="ECO:0000313" key="4">
    <source>
        <dbReference type="Proteomes" id="UP000234483"/>
    </source>
</evidence>
<name>A0A2N5CVG1_9CAUL</name>
<keyword evidence="1" id="KW-1133">Transmembrane helix</keyword>